<organism evidence="2 3">
    <name type="scientific">Streptomyces boncukensis</name>
    <dbReference type="NCBI Taxonomy" id="2711219"/>
    <lineage>
        <taxon>Bacteria</taxon>
        <taxon>Bacillati</taxon>
        <taxon>Actinomycetota</taxon>
        <taxon>Actinomycetes</taxon>
        <taxon>Kitasatosporales</taxon>
        <taxon>Streptomycetaceae</taxon>
        <taxon>Streptomyces</taxon>
    </lineage>
</organism>
<dbReference type="RefSeq" id="WP_165298443.1">
    <property type="nucleotide sequence ID" value="NZ_JAAKZZ010000075.1"/>
</dbReference>
<accession>A0A6G4WW32</accession>
<protein>
    <submittedName>
        <fullName evidence="2">Uncharacterized protein</fullName>
    </submittedName>
</protein>
<evidence type="ECO:0000313" key="3">
    <source>
        <dbReference type="Proteomes" id="UP000477722"/>
    </source>
</evidence>
<proteinExistence type="predicted"/>
<feature type="region of interest" description="Disordered" evidence="1">
    <location>
        <begin position="1"/>
        <end position="32"/>
    </location>
</feature>
<keyword evidence="3" id="KW-1185">Reference proteome</keyword>
<dbReference type="Proteomes" id="UP000477722">
    <property type="component" value="Unassembled WGS sequence"/>
</dbReference>
<reference evidence="2 3" key="1">
    <citation type="submission" date="2020-02" db="EMBL/GenBank/DDBJ databases">
        <title>Whole-genome analyses of novel actinobacteria.</title>
        <authorList>
            <person name="Sahin N."/>
            <person name="Tatar D."/>
        </authorList>
    </citation>
    <scope>NUCLEOTIDE SEQUENCE [LARGE SCALE GENOMIC DNA]</scope>
    <source>
        <strain evidence="2 3">SB3404</strain>
    </source>
</reference>
<comment type="caution">
    <text evidence="2">The sequence shown here is derived from an EMBL/GenBank/DDBJ whole genome shotgun (WGS) entry which is preliminary data.</text>
</comment>
<evidence type="ECO:0000256" key="1">
    <source>
        <dbReference type="SAM" id="MobiDB-lite"/>
    </source>
</evidence>
<sequence>MHLSRQREHRRRGLAPLRPTLAQAVDGGETPLTVAEVDWTRFTPAFTSGRPGDQPGDGAPD</sequence>
<name>A0A6G4WW32_9ACTN</name>
<dbReference type="EMBL" id="JAAKZZ010000075">
    <property type="protein sequence ID" value="NGO68744.1"/>
    <property type="molecule type" value="Genomic_DNA"/>
</dbReference>
<dbReference type="AlphaFoldDB" id="A0A6G4WW32"/>
<evidence type="ECO:0000313" key="2">
    <source>
        <dbReference type="EMBL" id="NGO68744.1"/>
    </source>
</evidence>
<gene>
    <name evidence="2" type="ORF">G5C65_10325</name>
</gene>